<gene>
    <name evidence="1" type="ORF">I2I05_03020</name>
</gene>
<proteinExistence type="predicted"/>
<dbReference type="Proteomes" id="UP000597617">
    <property type="component" value="Unassembled WGS sequence"/>
</dbReference>
<evidence type="ECO:0000313" key="2">
    <source>
        <dbReference type="Proteomes" id="UP000597617"/>
    </source>
</evidence>
<keyword evidence="2" id="KW-1185">Reference proteome</keyword>
<dbReference type="EMBL" id="JADQDQ010000001">
    <property type="protein sequence ID" value="MBF9236359.1"/>
    <property type="molecule type" value="Genomic_DNA"/>
</dbReference>
<comment type="caution">
    <text evidence="1">The sequence shown here is derived from an EMBL/GenBank/DDBJ whole genome shotgun (WGS) entry which is preliminary data.</text>
</comment>
<evidence type="ECO:0000313" key="1">
    <source>
        <dbReference type="EMBL" id="MBF9236359.1"/>
    </source>
</evidence>
<reference evidence="1 2" key="1">
    <citation type="submission" date="2020-11" db="EMBL/GenBank/DDBJ databases">
        <authorList>
            <person name="Kim M.K."/>
        </authorList>
    </citation>
    <scope>NUCLEOTIDE SEQUENCE [LARGE SCALE GENOMIC DNA]</scope>
    <source>
        <strain evidence="1 2">BT683</strain>
    </source>
</reference>
<sequence>MISGFDARSDTAPLTLRPPVPSTLSTVHAFLHATLRPALKLSNEQPFELALQGVVAHARTALNLTALVSIP</sequence>
<dbReference type="RefSeq" id="WP_196280709.1">
    <property type="nucleotide sequence ID" value="NZ_JADQDQ010000001.1"/>
</dbReference>
<protein>
    <submittedName>
        <fullName evidence="1">Uncharacterized protein</fullName>
    </submittedName>
</protein>
<name>A0ABS0IE61_9BACT</name>
<accession>A0ABS0IE61</accession>
<organism evidence="1 2">
    <name type="scientific">Hymenobacter jeongseonensis</name>
    <dbReference type="NCBI Taxonomy" id="2791027"/>
    <lineage>
        <taxon>Bacteria</taxon>
        <taxon>Pseudomonadati</taxon>
        <taxon>Bacteroidota</taxon>
        <taxon>Cytophagia</taxon>
        <taxon>Cytophagales</taxon>
        <taxon>Hymenobacteraceae</taxon>
        <taxon>Hymenobacter</taxon>
    </lineage>
</organism>